<dbReference type="AlphaFoldDB" id="E5A8J2"/>
<dbReference type="InParanoid" id="E5A8J2"/>
<reference evidence="2" key="1">
    <citation type="journal article" date="2011" name="Nat. Commun.">
        <title>Effector diversification within compartments of the Leptosphaeria maculans genome affected by Repeat-Induced Point mutations.</title>
        <authorList>
            <person name="Rouxel T."/>
            <person name="Grandaubert J."/>
            <person name="Hane J.K."/>
            <person name="Hoede C."/>
            <person name="van de Wouw A.P."/>
            <person name="Couloux A."/>
            <person name="Dominguez V."/>
            <person name="Anthouard V."/>
            <person name="Bally P."/>
            <person name="Bourras S."/>
            <person name="Cozijnsen A.J."/>
            <person name="Ciuffetti L.M."/>
            <person name="Degrave A."/>
            <person name="Dilmaghani A."/>
            <person name="Duret L."/>
            <person name="Fudal I."/>
            <person name="Goodwin S.B."/>
            <person name="Gout L."/>
            <person name="Glaser N."/>
            <person name="Linglin J."/>
            <person name="Kema G.H.J."/>
            <person name="Lapalu N."/>
            <person name="Lawrence C.B."/>
            <person name="May K."/>
            <person name="Meyer M."/>
            <person name="Ollivier B."/>
            <person name="Poulain J."/>
            <person name="Schoch C.L."/>
            <person name="Simon A."/>
            <person name="Spatafora J.W."/>
            <person name="Stachowiak A."/>
            <person name="Turgeon B.G."/>
            <person name="Tyler B.M."/>
            <person name="Vincent D."/>
            <person name="Weissenbach J."/>
            <person name="Amselem J."/>
            <person name="Quesneville H."/>
            <person name="Oliver R.P."/>
            <person name="Wincker P."/>
            <person name="Balesdent M.-H."/>
            <person name="Howlett B.J."/>
        </authorList>
    </citation>
    <scope>NUCLEOTIDE SEQUENCE [LARGE SCALE GENOMIC DNA]</scope>
    <source>
        <strain evidence="2">JN3 / isolate v23.1.3 / race Av1-4-5-6-7-8</strain>
    </source>
</reference>
<sequence length="39" mass="4581">MRINQQSHVWYSFLQTHNYTPTSTPHENVYGTRTIAPGF</sequence>
<evidence type="ECO:0000313" key="2">
    <source>
        <dbReference type="Proteomes" id="UP000002668"/>
    </source>
</evidence>
<dbReference type="Proteomes" id="UP000002668">
    <property type="component" value="Genome"/>
</dbReference>
<keyword evidence="2" id="KW-1185">Reference proteome</keyword>
<organism evidence="2">
    <name type="scientific">Leptosphaeria maculans (strain JN3 / isolate v23.1.3 / race Av1-4-5-6-7-8)</name>
    <name type="common">Blackleg fungus</name>
    <name type="synonym">Phoma lingam</name>
    <dbReference type="NCBI Taxonomy" id="985895"/>
    <lineage>
        <taxon>Eukaryota</taxon>
        <taxon>Fungi</taxon>
        <taxon>Dikarya</taxon>
        <taxon>Ascomycota</taxon>
        <taxon>Pezizomycotina</taxon>
        <taxon>Dothideomycetes</taxon>
        <taxon>Pleosporomycetidae</taxon>
        <taxon>Pleosporales</taxon>
        <taxon>Pleosporineae</taxon>
        <taxon>Leptosphaeriaceae</taxon>
        <taxon>Plenodomus</taxon>
        <taxon>Plenodomus lingam/Leptosphaeria maculans species complex</taxon>
    </lineage>
</organism>
<dbReference type="HOGENOM" id="CLU_3320182_0_0_1"/>
<name>E5A8J2_LEPMJ</name>
<dbReference type="VEuPathDB" id="FungiDB:LEMA_uP075260.1"/>
<dbReference type="EMBL" id="FP929137">
    <property type="protein sequence ID" value="CBX99937.1"/>
    <property type="molecule type" value="Genomic_DNA"/>
</dbReference>
<accession>E5A8J2</accession>
<proteinExistence type="predicted"/>
<gene>
    <name evidence="1" type="ORF">LEMA_uP075260.1</name>
</gene>
<protein>
    <submittedName>
        <fullName evidence="1">Predicted protein</fullName>
    </submittedName>
</protein>
<evidence type="ECO:0000313" key="1">
    <source>
        <dbReference type="EMBL" id="CBX99937.1"/>
    </source>
</evidence>